<comment type="caution">
    <text evidence="1">The sequence shown here is derived from an EMBL/GenBank/DDBJ whole genome shotgun (WGS) entry which is preliminary data.</text>
</comment>
<accession>A0ABS2RCB1</accession>
<dbReference type="Proteomes" id="UP000823485">
    <property type="component" value="Unassembled WGS sequence"/>
</dbReference>
<gene>
    <name evidence="1" type="ORF">JOC94_004320</name>
</gene>
<proteinExistence type="predicted"/>
<evidence type="ECO:0000313" key="2">
    <source>
        <dbReference type="Proteomes" id="UP000823485"/>
    </source>
</evidence>
<dbReference type="RefSeq" id="WP_077110382.1">
    <property type="nucleotide sequence ID" value="NZ_JAFBFH010000042.1"/>
</dbReference>
<name>A0ABS2RCB1_9BACI</name>
<protein>
    <submittedName>
        <fullName evidence="1">Uncharacterized protein</fullName>
    </submittedName>
</protein>
<evidence type="ECO:0000313" key="1">
    <source>
        <dbReference type="EMBL" id="MBM7717295.1"/>
    </source>
</evidence>
<dbReference type="EMBL" id="JAFBFH010000042">
    <property type="protein sequence ID" value="MBM7717295.1"/>
    <property type="molecule type" value="Genomic_DNA"/>
</dbReference>
<organism evidence="1 2">
    <name type="scientific">Siminovitchia thermophila</name>
    <dbReference type="NCBI Taxonomy" id="1245522"/>
    <lineage>
        <taxon>Bacteria</taxon>
        <taxon>Bacillati</taxon>
        <taxon>Bacillota</taxon>
        <taxon>Bacilli</taxon>
        <taxon>Bacillales</taxon>
        <taxon>Bacillaceae</taxon>
        <taxon>Siminovitchia</taxon>
    </lineage>
</organism>
<reference evidence="1 2" key="1">
    <citation type="submission" date="2021-01" db="EMBL/GenBank/DDBJ databases">
        <title>Genomic Encyclopedia of Type Strains, Phase IV (KMG-IV): sequencing the most valuable type-strain genomes for metagenomic binning, comparative biology and taxonomic classification.</title>
        <authorList>
            <person name="Goeker M."/>
        </authorList>
    </citation>
    <scope>NUCLEOTIDE SEQUENCE [LARGE SCALE GENOMIC DNA]</scope>
    <source>
        <strain evidence="1 2">DSM 105453</strain>
    </source>
</reference>
<sequence>MRMSEFGELKNFILFVKFTKKEYAKSILGGNLYMNNIGYFIGLEKDNRIKGVGDKREAGLVREAKDLIIVDMETNKVLFKAPKGEIIQRYEKSVNIPIFCYSMFTADDFVVLEDNKENLSFKLDIGKDTEKFLEFGDTAIIFPNNFHHLLIDSAESHKLQGRVNKVSYDKFDKINEEREKLFQSGTSDMFFWKHEDFKYQREVRFVLPRTFVDSHYLFKMKEPYEKIATVSTKDFFTNTAIIATKNKAS</sequence>
<keyword evidence="2" id="KW-1185">Reference proteome</keyword>